<comment type="caution">
    <text evidence="1">The sequence shown here is derived from an EMBL/GenBank/DDBJ whole genome shotgun (WGS) entry which is preliminary data.</text>
</comment>
<reference evidence="1 2" key="1">
    <citation type="journal article" date="2015" name="Genome Announc.">
        <title>Expanding the biotechnology potential of lactobacilli through comparative genomics of 213 strains and associated genera.</title>
        <authorList>
            <person name="Sun Z."/>
            <person name="Harris H.M."/>
            <person name="McCann A."/>
            <person name="Guo C."/>
            <person name="Argimon S."/>
            <person name="Zhang W."/>
            <person name="Yang X."/>
            <person name="Jeffery I.B."/>
            <person name="Cooney J.C."/>
            <person name="Kagawa T.F."/>
            <person name="Liu W."/>
            <person name="Song Y."/>
            <person name="Salvetti E."/>
            <person name="Wrobel A."/>
            <person name="Rasinkangas P."/>
            <person name="Parkhill J."/>
            <person name="Rea M.C."/>
            <person name="O'Sullivan O."/>
            <person name="Ritari J."/>
            <person name="Douillard F.P."/>
            <person name="Paul Ross R."/>
            <person name="Yang R."/>
            <person name="Briner A.E."/>
            <person name="Felis G.E."/>
            <person name="de Vos W.M."/>
            <person name="Barrangou R."/>
            <person name="Klaenhammer T.R."/>
            <person name="Caufield P.W."/>
            <person name="Cui Y."/>
            <person name="Zhang H."/>
            <person name="O'Toole P.W."/>
        </authorList>
    </citation>
    <scope>NUCLEOTIDE SEQUENCE [LARGE SCALE GENOMIC DNA]</scope>
    <source>
        <strain evidence="1 2">DSM 15814</strain>
    </source>
</reference>
<dbReference type="AlphaFoldDB" id="A0A0R1R6T8"/>
<evidence type="ECO:0000313" key="2">
    <source>
        <dbReference type="Proteomes" id="UP000051999"/>
    </source>
</evidence>
<protein>
    <submittedName>
        <fullName evidence="1">Uncharacterized protein</fullName>
    </submittedName>
</protein>
<name>A0A0R1R6T8_9LACO</name>
<sequence>MTIMPSSALNQLMMMYERMKQLVEHDTLTDDVAAQYQHQLAGVVIDDGVAPAEQQFLKGLQNNISAMLAAASHHSIFLTIINDNGSFSPFEINVADMIHLRETDLDLYNRLQDDAFIYQTQHLDGPAALALFQQAPWAAGS</sequence>
<gene>
    <name evidence="1" type="ORF">FD35_GL001471</name>
</gene>
<accession>A0A0R1R6T8</accession>
<organism evidence="1 2">
    <name type="scientific">Furfurilactobacillus rossiae DSM 15814</name>
    <dbReference type="NCBI Taxonomy" id="1114972"/>
    <lineage>
        <taxon>Bacteria</taxon>
        <taxon>Bacillati</taxon>
        <taxon>Bacillota</taxon>
        <taxon>Bacilli</taxon>
        <taxon>Lactobacillales</taxon>
        <taxon>Lactobacillaceae</taxon>
        <taxon>Furfurilactobacillus</taxon>
    </lineage>
</organism>
<dbReference type="EMBL" id="AZFF01000026">
    <property type="protein sequence ID" value="KRL53040.1"/>
    <property type="molecule type" value="Genomic_DNA"/>
</dbReference>
<dbReference type="PATRIC" id="fig|1114972.6.peg.1495"/>
<dbReference type="Proteomes" id="UP000051999">
    <property type="component" value="Unassembled WGS sequence"/>
</dbReference>
<dbReference type="STRING" id="1114972.FD35_GL001471"/>
<evidence type="ECO:0000313" key="1">
    <source>
        <dbReference type="EMBL" id="KRL53040.1"/>
    </source>
</evidence>
<keyword evidence="2" id="KW-1185">Reference proteome</keyword>
<proteinExistence type="predicted"/>